<dbReference type="SUPFAM" id="SSF158682">
    <property type="entry name" value="TerB-like"/>
    <property type="match status" value="1"/>
</dbReference>
<dbReference type="Gene3D" id="1.10.3680.10">
    <property type="entry name" value="TerB-like"/>
    <property type="match status" value="1"/>
</dbReference>
<dbReference type="Proteomes" id="UP001597201">
    <property type="component" value="Unassembled WGS sequence"/>
</dbReference>
<dbReference type="RefSeq" id="WP_377177429.1">
    <property type="nucleotide sequence ID" value="NZ_JBHTMY010000002.1"/>
</dbReference>
<sequence>MNTILLDMGISELFSNYYKKKNIAHFANIVRIAKSDNTIDPEELQLLKKIAKKYNIEEAEYKDILKQPDDYPTLGSIEEEERIERLYDLIMMVDADHNQSIQEIKVLRKIVTGLSFPLKRVDAIIDLTLKIDIENCDLEQFKQKILKLTHSS</sequence>
<name>A0ABW3Y0M1_9FLAO</name>
<keyword evidence="2" id="KW-1185">Reference proteome</keyword>
<dbReference type="EMBL" id="JBHTMY010000002">
    <property type="protein sequence ID" value="MFD1315357.1"/>
    <property type="molecule type" value="Genomic_DNA"/>
</dbReference>
<organism evidence="1 2">
    <name type="scientific">Namhaeicola litoreus</name>
    <dbReference type="NCBI Taxonomy" id="1052145"/>
    <lineage>
        <taxon>Bacteria</taxon>
        <taxon>Pseudomonadati</taxon>
        <taxon>Bacteroidota</taxon>
        <taxon>Flavobacteriia</taxon>
        <taxon>Flavobacteriales</taxon>
        <taxon>Flavobacteriaceae</taxon>
        <taxon>Namhaeicola</taxon>
    </lineage>
</organism>
<evidence type="ECO:0000313" key="1">
    <source>
        <dbReference type="EMBL" id="MFD1315357.1"/>
    </source>
</evidence>
<accession>A0ABW3Y0M1</accession>
<reference evidence="2" key="1">
    <citation type="journal article" date="2019" name="Int. J. Syst. Evol. Microbiol.">
        <title>The Global Catalogue of Microorganisms (GCM) 10K type strain sequencing project: providing services to taxonomists for standard genome sequencing and annotation.</title>
        <authorList>
            <consortium name="The Broad Institute Genomics Platform"/>
            <consortium name="The Broad Institute Genome Sequencing Center for Infectious Disease"/>
            <person name="Wu L."/>
            <person name="Ma J."/>
        </authorList>
    </citation>
    <scope>NUCLEOTIDE SEQUENCE [LARGE SCALE GENOMIC DNA]</scope>
    <source>
        <strain evidence="2">CCUG 61485</strain>
    </source>
</reference>
<gene>
    <name evidence="1" type="ORF">ACFQ39_06980</name>
</gene>
<dbReference type="InterPro" id="IPR029024">
    <property type="entry name" value="TerB-like"/>
</dbReference>
<evidence type="ECO:0000313" key="2">
    <source>
        <dbReference type="Proteomes" id="UP001597201"/>
    </source>
</evidence>
<proteinExistence type="predicted"/>
<dbReference type="CDD" id="cd07177">
    <property type="entry name" value="terB_like"/>
    <property type="match status" value="1"/>
</dbReference>
<comment type="caution">
    <text evidence="1">The sequence shown here is derived from an EMBL/GenBank/DDBJ whole genome shotgun (WGS) entry which is preliminary data.</text>
</comment>
<protein>
    <submittedName>
        <fullName evidence="1">TerB family tellurite resistance protein</fullName>
    </submittedName>
</protein>